<evidence type="ECO:0000313" key="3">
    <source>
        <dbReference type="Proteomes" id="UP000811609"/>
    </source>
</evidence>
<feature type="compositionally biased region" description="Polar residues" evidence="1">
    <location>
        <begin position="1"/>
        <end position="20"/>
    </location>
</feature>
<name>A0A8T1NT44_CARIL</name>
<gene>
    <name evidence="2" type="ORF">CIPAW_13G130100</name>
</gene>
<dbReference type="Proteomes" id="UP000811609">
    <property type="component" value="Chromosome 13"/>
</dbReference>
<feature type="region of interest" description="Disordered" evidence="1">
    <location>
        <begin position="1"/>
        <end position="32"/>
    </location>
</feature>
<sequence>MGRSPSVQKPVSSLGSSNRTGRVESFGKVSSRISPSVPLVAPVSIIALCATYLAARWSTTLTRVGSSSVGRVVAVGMRTTLLVATGGRVSSMGAATISGCECRRGGVRRLKGALEQLKTFYFRN</sequence>
<keyword evidence="3" id="KW-1185">Reference proteome</keyword>
<protein>
    <submittedName>
        <fullName evidence="2">Uncharacterized protein</fullName>
    </submittedName>
</protein>
<evidence type="ECO:0000256" key="1">
    <source>
        <dbReference type="SAM" id="MobiDB-lite"/>
    </source>
</evidence>
<accession>A0A8T1NT44</accession>
<comment type="caution">
    <text evidence="2">The sequence shown here is derived from an EMBL/GenBank/DDBJ whole genome shotgun (WGS) entry which is preliminary data.</text>
</comment>
<reference evidence="2" key="1">
    <citation type="submission" date="2020-12" db="EMBL/GenBank/DDBJ databases">
        <title>WGS assembly of Carya illinoinensis cv. Pawnee.</title>
        <authorList>
            <person name="Platts A."/>
            <person name="Shu S."/>
            <person name="Wright S."/>
            <person name="Barry K."/>
            <person name="Edger P."/>
            <person name="Pires J.C."/>
            <person name="Schmutz J."/>
        </authorList>
    </citation>
    <scope>NUCLEOTIDE SEQUENCE</scope>
    <source>
        <tissue evidence="2">Leaf</tissue>
    </source>
</reference>
<evidence type="ECO:0000313" key="2">
    <source>
        <dbReference type="EMBL" id="KAG6632027.1"/>
    </source>
</evidence>
<dbReference type="EMBL" id="CM031821">
    <property type="protein sequence ID" value="KAG6632027.1"/>
    <property type="molecule type" value="Genomic_DNA"/>
</dbReference>
<organism evidence="2 3">
    <name type="scientific">Carya illinoinensis</name>
    <name type="common">Pecan</name>
    <dbReference type="NCBI Taxonomy" id="32201"/>
    <lineage>
        <taxon>Eukaryota</taxon>
        <taxon>Viridiplantae</taxon>
        <taxon>Streptophyta</taxon>
        <taxon>Embryophyta</taxon>
        <taxon>Tracheophyta</taxon>
        <taxon>Spermatophyta</taxon>
        <taxon>Magnoliopsida</taxon>
        <taxon>eudicotyledons</taxon>
        <taxon>Gunneridae</taxon>
        <taxon>Pentapetalae</taxon>
        <taxon>rosids</taxon>
        <taxon>fabids</taxon>
        <taxon>Fagales</taxon>
        <taxon>Juglandaceae</taxon>
        <taxon>Carya</taxon>
    </lineage>
</organism>
<dbReference type="AlphaFoldDB" id="A0A8T1NT44"/>
<proteinExistence type="predicted"/>